<dbReference type="EMBL" id="OU466861">
    <property type="protein sequence ID" value="CAH2064550.1"/>
    <property type="molecule type" value="Genomic_DNA"/>
</dbReference>
<dbReference type="Gene3D" id="3.30.70.80">
    <property type="entry name" value="Peptidase S8 propeptide/proteinase inhibitor I9"/>
    <property type="match status" value="1"/>
</dbReference>
<evidence type="ECO:0000256" key="2">
    <source>
        <dbReference type="ARBA" id="ARBA00022729"/>
    </source>
</evidence>
<dbReference type="InterPro" id="IPR036852">
    <property type="entry name" value="Peptidase_S8/S53_dom_sf"/>
</dbReference>
<organism evidence="6 7">
    <name type="scientific">Thlaspi arvense</name>
    <name type="common">Field penny-cress</name>
    <dbReference type="NCBI Taxonomy" id="13288"/>
    <lineage>
        <taxon>Eukaryota</taxon>
        <taxon>Viridiplantae</taxon>
        <taxon>Streptophyta</taxon>
        <taxon>Embryophyta</taxon>
        <taxon>Tracheophyta</taxon>
        <taxon>Spermatophyta</taxon>
        <taxon>Magnoliopsida</taxon>
        <taxon>eudicotyledons</taxon>
        <taxon>Gunneridae</taxon>
        <taxon>Pentapetalae</taxon>
        <taxon>rosids</taxon>
        <taxon>malvids</taxon>
        <taxon>Brassicales</taxon>
        <taxon>Brassicaceae</taxon>
        <taxon>Thlaspideae</taxon>
        <taxon>Thlaspi</taxon>
    </lineage>
</organism>
<dbReference type="GO" id="GO:0004252">
    <property type="term" value="F:serine-type endopeptidase activity"/>
    <property type="evidence" value="ECO:0007669"/>
    <property type="project" value="InterPro"/>
</dbReference>
<gene>
    <name evidence="6" type="ORF">TAV2_LOCUS15602</name>
</gene>
<protein>
    <submittedName>
        <fullName evidence="6">Uncharacterized protein</fullName>
    </submittedName>
</protein>
<reference evidence="6 7" key="1">
    <citation type="submission" date="2022-03" db="EMBL/GenBank/DDBJ databases">
        <authorList>
            <person name="Nunn A."/>
            <person name="Chopra R."/>
            <person name="Nunn A."/>
            <person name="Contreras Garrido A."/>
        </authorList>
    </citation>
    <scope>NUCLEOTIDE SEQUENCE [LARGE SCALE GENOMIC DNA]</scope>
</reference>
<evidence type="ECO:0000259" key="5">
    <source>
        <dbReference type="Pfam" id="PF05922"/>
    </source>
</evidence>
<dbReference type="InterPro" id="IPR037045">
    <property type="entry name" value="S8pro/Inhibitor_I9_sf"/>
</dbReference>
<keyword evidence="7" id="KW-1185">Reference proteome</keyword>
<dbReference type="SUPFAM" id="SSF52743">
    <property type="entry name" value="Subtilisin-like"/>
    <property type="match status" value="1"/>
</dbReference>
<feature type="domain" description="Peptidase S8/S53" evidence="4">
    <location>
        <begin position="105"/>
        <end position="252"/>
    </location>
</feature>
<sequence length="298" mass="32136">LLVMFLPLFCFFLLELFSASGRNTYIVHMNQIHMTMAFENRSQWYQASIQAISSSAKIVYSYSNALEGFVAMALVAPEICYKLQTTRSPLFLGLDDHFPINVSTSDVVIGVIDGGVWPERRSFNDMGLGPPPRNWKGECKTGTNFTASLCNNKLIGARYFLKGFEAKNGPLDESTDFRSPRDFSGHGTHTSSIAAGSAVKGASCLGYASGVARGMAPRSRVAIYKACWGDGYCLSSDILAAMDKAIEDSVNVLPAGLSQSSITPEILKPDMIAPGVNILAAWTGATGPGTDTESQFQI</sequence>
<dbReference type="Proteomes" id="UP000836841">
    <property type="component" value="Chromosome 5"/>
</dbReference>
<accession>A0AAU9SET4</accession>
<dbReference type="Pfam" id="PF00082">
    <property type="entry name" value="Peptidase_S8"/>
    <property type="match status" value="1"/>
</dbReference>
<feature type="domain" description="Inhibitor I9" evidence="5">
    <location>
        <begin position="24"/>
        <end position="71"/>
    </location>
</feature>
<evidence type="ECO:0000313" key="7">
    <source>
        <dbReference type="Proteomes" id="UP000836841"/>
    </source>
</evidence>
<dbReference type="InterPro" id="IPR000209">
    <property type="entry name" value="Peptidase_S8/S53_dom"/>
</dbReference>
<dbReference type="InterPro" id="IPR010259">
    <property type="entry name" value="S8pro/Inhibitor_I9"/>
</dbReference>
<evidence type="ECO:0000256" key="3">
    <source>
        <dbReference type="SAM" id="SignalP"/>
    </source>
</evidence>
<comment type="similarity">
    <text evidence="1">Belongs to the peptidase S8 family.</text>
</comment>
<name>A0AAU9SET4_THLAR</name>
<feature type="signal peptide" evidence="3">
    <location>
        <begin position="1"/>
        <end position="21"/>
    </location>
</feature>
<keyword evidence="2 3" id="KW-0732">Signal</keyword>
<feature type="chain" id="PRO_5043773539" evidence="3">
    <location>
        <begin position="22"/>
        <end position="298"/>
    </location>
</feature>
<dbReference type="InterPro" id="IPR045051">
    <property type="entry name" value="SBT"/>
</dbReference>
<dbReference type="GO" id="GO:0006508">
    <property type="term" value="P:proteolysis"/>
    <property type="evidence" value="ECO:0007669"/>
    <property type="project" value="InterPro"/>
</dbReference>
<feature type="non-terminal residue" evidence="6">
    <location>
        <position position="298"/>
    </location>
</feature>
<evidence type="ECO:0000256" key="1">
    <source>
        <dbReference type="ARBA" id="ARBA00011073"/>
    </source>
</evidence>
<dbReference type="Pfam" id="PF05922">
    <property type="entry name" value="Inhibitor_I9"/>
    <property type="match status" value="1"/>
</dbReference>
<evidence type="ECO:0000313" key="6">
    <source>
        <dbReference type="EMBL" id="CAH2064550.1"/>
    </source>
</evidence>
<proteinExistence type="inferred from homology"/>
<dbReference type="AlphaFoldDB" id="A0AAU9SET4"/>
<dbReference type="PANTHER" id="PTHR10795">
    <property type="entry name" value="PROPROTEIN CONVERTASE SUBTILISIN/KEXIN"/>
    <property type="match status" value="1"/>
</dbReference>
<dbReference type="Gene3D" id="3.40.50.200">
    <property type="entry name" value="Peptidase S8/S53 domain"/>
    <property type="match status" value="1"/>
</dbReference>
<evidence type="ECO:0000259" key="4">
    <source>
        <dbReference type="Pfam" id="PF00082"/>
    </source>
</evidence>